<comment type="caution">
    <text evidence="2">The sequence shown here is derived from an EMBL/GenBank/DDBJ whole genome shotgun (WGS) entry which is preliminary data.</text>
</comment>
<keyword evidence="1" id="KW-1133">Transmembrane helix</keyword>
<keyword evidence="1" id="KW-0812">Transmembrane</keyword>
<keyword evidence="3" id="KW-1185">Reference proteome</keyword>
<evidence type="ECO:0000313" key="3">
    <source>
        <dbReference type="Proteomes" id="UP000018766"/>
    </source>
</evidence>
<name>V8G9G7_9BURK</name>
<evidence type="ECO:0008006" key="4">
    <source>
        <dbReference type="Google" id="ProtNLM"/>
    </source>
</evidence>
<organism evidence="2 3">
    <name type="scientific">Pelistega indica</name>
    <dbReference type="NCBI Taxonomy" id="1414851"/>
    <lineage>
        <taxon>Bacteria</taxon>
        <taxon>Pseudomonadati</taxon>
        <taxon>Pseudomonadota</taxon>
        <taxon>Betaproteobacteria</taxon>
        <taxon>Burkholderiales</taxon>
        <taxon>Alcaligenaceae</taxon>
        <taxon>Pelistega</taxon>
    </lineage>
</organism>
<protein>
    <recommendedName>
        <fullName evidence="4">Branched-chain amino acid transporter AzlD family protein 2</fullName>
    </recommendedName>
</protein>
<dbReference type="Proteomes" id="UP000018766">
    <property type="component" value="Unassembled WGS sequence"/>
</dbReference>
<evidence type="ECO:0000313" key="2">
    <source>
        <dbReference type="EMBL" id="ETD72352.1"/>
    </source>
</evidence>
<dbReference type="RefSeq" id="WP_023950290.1">
    <property type="nucleotide sequence ID" value="NZ_AYSV01000068.1"/>
</dbReference>
<feature type="transmembrane region" description="Helical" evidence="1">
    <location>
        <begin position="45"/>
        <end position="62"/>
    </location>
</feature>
<keyword evidence="1" id="KW-0472">Membrane</keyword>
<reference evidence="2 3" key="1">
    <citation type="submission" date="2013-11" db="EMBL/GenBank/DDBJ databases">
        <title>Genomic analysis of Pelistega sp. HM-7.</title>
        <authorList>
            <person name="Kumbhare S.V."/>
            <person name="Shetty S.A."/>
            <person name="Sharma O."/>
            <person name="Dhotre D.P."/>
        </authorList>
    </citation>
    <scope>NUCLEOTIDE SEQUENCE [LARGE SCALE GENOMIC DNA]</scope>
    <source>
        <strain evidence="2 3">HM-7</strain>
    </source>
</reference>
<sequence>MADFQTWHLVVGIALMAILTYLTRSLPFVLMKKSKAFNRLGSGRFAILGPALLASTTSIILFSEVNKAIDGHEILPYGLAVVGVVVTLKLSKNIGLAMLIGLCVYGLGLNYL</sequence>
<evidence type="ECO:0000256" key="1">
    <source>
        <dbReference type="SAM" id="Phobius"/>
    </source>
</evidence>
<feature type="transmembrane region" description="Helical" evidence="1">
    <location>
        <begin position="6"/>
        <end position="24"/>
    </location>
</feature>
<accession>V8G9G7</accession>
<proteinExistence type="predicted"/>
<dbReference type="AlphaFoldDB" id="V8G9G7"/>
<dbReference type="Pfam" id="PF05437">
    <property type="entry name" value="AzlD"/>
    <property type="match status" value="1"/>
</dbReference>
<dbReference type="EMBL" id="AYSV01000068">
    <property type="protein sequence ID" value="ETD72352.1"/>
    <property type="molecule type" value="Genomic_DNA"/>
</dbReference>
<dbReference type="InterPro" id="IPR008407">
    <property type="entry name" value="Brnchd-chn_aa_trnsp_AzlD"/>
</dbReference>
<gene>
    <name evidence="2" type="ORF">V757_04725</name>
</gene>